<feature type="transmembrane region" description="Helical" evidence="1">
    <location>
        <begin position="48"/>
        <end position="70"/>
    </location>
</feature>
<comment type="caution">
    <text evidence="2">The sequence shown here is derived from an EMBL/GenBank/DDBJ whole genome shotgun (WGS) entry which is preliminary data.</text>
</comment>
<keyword evidence="1" id="KW-0472">Membrane</keyword>
<evidence type="ECO:0000313" key="3">
    <source>
        <dbReference type="Proteomes" id="UP001171620"/>
    </source>
</evidence>
<gene>
    <name evidence="2" type="ORF">QZM33_14060</name>
</gene>
<proteinExistence type="predicted"/>
<sequence length="81" mass="8822">MNRERMMPMKAMHDSSKGIGDLRALSYSRPEADVAARPAGGHSRRRKIVALIAAVLAIAVAQYVALKIIYATQPAHVAPRK</sequence>
<evidence type="ECO:0000256" key="1">
    <source>
        <dbReference type="SAM" id="Phobius"/>
    </source>
</evidence>
<evidence type="ECO:0000313" key="2">
    <source>
        <dbReference type="EMBL" id="MDN7796061.1"/>
    </source>
</evidence>
<dbReference type="RefSeq" id="WP_146125845.1">
    <property type="nucleotide sequence ID" value="NZ_BGKC01000025.1"/>
</dbReference>
<organism evidence="2 3">
    <name type="scientific">Burkholderia vietnamiensis</name>
    <dbReference type="NCBI Taxonomy" id="60552"/>
    <lineage>
        <taxon>Bacteria</taxon>
        <taxon>Pseudomonadati</taxon>
        <taxon>Pseudomonadota</taxon>
        <taxon>Betaproteobacteria</taxon>
        <taxon>Burkholderiales</taxon>
        <taxon>Burkholderiaceae</taxon>
        <taxon>Burkholderia</taxon>
        <taxon>Burkholderia cepacia complex</taxon>
    </lineage>
</organism>
<dbReference type="Proteomes" id="UP001171620">
    <property type="component" value="Unassembled WGS sequence"/>
</dbReference>
<reference evidence="2" key="1">
    <citation type="submission" date="2023-07" db="EMBL/GenBank/DDBJ databases">
        <title>A collection of bacterial strains from the Burkholderia cepacia Research Laboratory and Repository.</title>
        <authorList>
            <person name="Lipuma J."/>
            <person name="Spilker T."/>
            <person name="Caverly L."/>
        </authorList>
    </citation>
    <scope>NUCLEOTIDE SEQUENCE</scope>
    <source>
        <strain evidence="2">AU44268</strain>
    </source>
</reference>
<dbReference type="AlphaFoldDB" id="A0AAW7SYI4"/>
<protein>
    <submittedName>
        <fullName evidence="2">Uncharacterized protein</fullName>
    </submittedName>
</protein>
<dbReference type="EMBL" id="JAUJRV010000009">
    <property type="protein sequence ID" value="MDN7796061.1"/>
    <property type="molecule type" value="Genomic_DNA"/>
</dbReference>
<keyword evidence="1" id="KW-0812">Transmembrane</keyword>
<name>A0AAW7SYI4_BURVI</name>
<keyword evidence="1" id="KW-1133">Transmembrane helix</keyword>
<accession>A0AAW7SYI4</accession>